<evidence type="ECO:0000259" key="1">
    <source>
        <dbReference type="Pfam" id="PF01048"/>
    </source>
</evidence>
<reference evidence="3 4" key="2">
    <citation type="submission" date="2021-10" db="EMBL/GenBank/DDBJ databases">
        <authorList>
            <person name="Piombo E."/>
        </authorList>
    </citation>
    <scope>NUCLEOTIDE SEQUENCE [LARGE SCALE GENOMIC DNA]</scope>
</reference>
<evidence type="ECO:0000313" key="4">
    <source>
        <dbReference type="Proteomes" id="UP000775872"/>
    </source>
</evidence>
<reference evidence="4" key="1">
    <citation type="submission" date="2019-06" db="EMBL/GenBank/DDBJ databases">
        <authorList>
            <person name="Broberg M."/>
        </authorList>
    </citation>
    <scope>NUCLEOTIDE SEQUENCE [LARGE SCALE GENOMIC DNA]</scope>
</reference>
<dbReference type="Pfam" id="PF01048">
    <property type="entry name" value="PNP_UDP_1"/>
    <property type="match status" value="1"/>
</dbReference>
<dbReference type="SUPFAM" id="SSF53167">
    <property type="entry name" value="Purine and uridine phosphorylases"/>
    <property type="match status" value="1"/>
</dbReference>
<dbReference type="AlphaFoldDB" id="A0A9N9YW51"/>
<dbReference type="GO" id="GO:0009116">
    <property type="term" value="P:nucleoside metabolic process"/>
    <property type="evidence" value="ECO:0007669"/>
    <property type="project" value="InterPro"/>
</dbReference>
<comment type="caution">
    <text evidence="3">The sequence shown here is derived from an EMBL/GenBank/DDBJ whole genome shotgun (WGS) entry which is preliminary data.</text>
</comment>
<dbReference type="InterPro" id="IPR035994">
    <property type="entry name" value="Nucleoside_phosphorylase_sf"/>
</dbReference>
<protein>
    <recommendedName>
        <fullName evidence="5">Nucleoside phosphorylase domain-containing protein</fullName>
    </recommendedName>
</protein>
<evidence type="ECO:0000259" key="2">
    <source>
        <dbReference type="Pfam" id="PF14420"/>
    </source>
</evidence>
<dbReference type="InterPro" id="IPR053137">
    <property type="entry name" value="NLR-like"/>
</dbReference>
<dbReference type="InterPro" id="IPR000845">
    <property type="entry name" value="Nucleoside_phosphorylase_d"/>
</dbReference>
<dbReference type="PANTHER" id="PTHR46082">
    <property type="entry name" value="ATP/GTP-BINDING PROTEIN-RELATED"/>
    <property type="match status" value="1"/>
</dbReference>
<accession>A0A9N9YW51</accession>
<dbReference type="PANTHER" id="PTHR46082:SF11">
    <property type="entry name" value="AAA+ ATPASE DOMAIN-CONTAINING PROTEIN-RELATED"/>
    <property type="match status" value="1"/>
</dbReference>
<name>A0A9N9YW51_9HYPO</name>
<evidence type="ECO:0000313" key="3">
    <source>
        <dbReference type="EMBL" id="CAH0044923.1"/>
    </source>
</evidence>
<gene>
    <name evidence="3" type="ORF">CSOL1703_00010663</name>
</gene>
<dbReference type="Pfam" id="PF14420">
    <property type="entry name" value="Clr5"/>
    <property type="match status" value="1"/>
</dbReference>
<feature type="domain" description="Clr5" evidence="2">
    <location>
        <begin position="9"/>
        <end position="54"/>
    </location>
</feature>
<keyword evidence="4" id="KW-1185">Reference proteome</keyword>
<dbReference type="InterPro" id="IPR025676">
    <property type="entry name" value="Clr5_dom"/>
</dbReference>
<dbReference type="Gene3D" id="3.40.50.1580">
    <property type="entry name" value="Nucleoside phosphorylase domain"/>
    <property type="match status" value="1"/>
</dbReference>
<evidence type="ECO:0008006" key="5">
    <source>
        <dbReference type="Google" id="ProtNLM"/>
    </source>
</evidence>
<dbReference type="EMBL" id="CABFOC020000007">
    <property type="protein sequence ID" value="CAH0044923.1"/>
    <property type="molecule type" value="Genomic_DNA"/>
</dbReference>
<organism evidence="3 4">
    <name type="scientific">Clonostachys solani</name>
    <dbReference type="NCBI Taxonomy" id="160281"/>
    <lineage>
        <taxon>Eukaryota</taxon>
        <taxon>Fungi</taxon>
        <taxon>Dikarya</taxon>
        <taxon>Ascomycota</taxon>
        <taxon>Pezizomycotina</taxon>
        <taxon>Sordariomycetes</taxon>
        <taxon>Hypocreomycetidae</taxon>
        <taxon>Hypocreales</taxon>
        <taxon>Bionectriaceae</taxon>
        <taxon>Clonostachys</taxon>
    </lineage>
</organism>
<dbReference type="Proteomes" id="UP000775872">
    <property type="component" value="Unassembled WGS sequence"/>
</dbReference>
<dbReference type="GO" id="GO:0003824">
    <property type="term" value="F:catalytic activity"/>
    <property type="evidence" value="ECO:0007669"/>
    <property type="project" value="InterPro"/>
</dbReference>
<proteinExistence type="predicted"/>
<dbReference type="OrthoDB" id="1577640at2759"/>
<sequence>MAPPHLTIPPEEWERRKEVILRLWFDENLPIEGTGSNTRSLMQVMKDEHNFVATGWGAFKNLKRCDWEVILPIHDQLEKRGLKPRVMIGHHIFEEKKIRKARRRYLGKENDRKRELIAEPRPSSNQPQRWHIEFLKDGNFVEYFHSGESVKSVKDLAILGQMHSGLRDDDIYTASPPPEVDAFKAANGIPTVNTSEIDVYHAFPLLKSHRRDPGQAGELVGPSDVSRCLRDKGHSYTGYGGKTSSLLLQGPGLNSSPSSRIKMSGLFSNEERGEMSMLQSIRVQQLASELEIKGWGFVAKYRRFLSITSRYDATDSDKIRHYDRVKSYLHSDTGVGGAEENDVRHPTKYKVGILCALPKEILAVRALFDIDHGIKGPLLPGDTNHYSLGQIGGHMVVVACLPAGDFGNISAAEAASNMKRSFTNVKFCLLIGIGGGAPSRLHDIRLGDVVVSMPTETYPGVIQHDRGKVYENHDFQRIGALQPPPRFLMTAISSLSSDPRLPTDPLEPYLQQVVDRIPQYQYPGHEHDKLFKELCPRCLAQEDCGSLEMHLEVRVPRASNAPEIHYGLIASGNVVIKDAQFRDRWASQHGVMCFEMEAAGVMNVFPCLIIRGICDYADAYKNKMWQEYAAATAAAYGKLLLREVSPGSYDGSVAAARSQKPIDASPPRALSSLRKPMSVSAFEFIFGFLAKLRQHSEI</sequence>
<feature type="domain" description="Nucleoside phosphorylase" evidence="1">
    <location>
        <begin position="350"/>
        <end position="630"/>
    </location>
</feature>